<dbReference type="AlphaFoldDB" id="A0A290S8S1"/>
<sequence length="37" mass="4036">MSAYPCIGINKNKISVKVTPADLVLVIKSPFPIYTLT</sequence>
<accession>A0A290S8S1</accession>
<dbReference type="Proteomes" id="UP000016505">
    <property type="component" value="Chromosome II"/>
</dbReference>
<name>A0A290S8S1_9GAMM</name>
<organism evidence="1">
    <name type="scientific">Pseudoalteromonas arctica A 37-1-2</name>
    <dbReference type="NCBI Taxonomy" id="1117313"/>
    <lineage>
        <taxon>Bacteria</taxon>
        <taxon>Pseudomonadati</taxon>
        <taxon>Pseudomonadota</taxon>
        <taxon>Gammaproteobacteria</taxon>
        <taxon>Alteromonadales</taxon>
        <taxon>Pseudoalteromonadaceae</taxon>
        <taxon>Pseudoalteromonas</taxon>
    </lineage>
</organism>
<reference evidence="1" key="1">
    <citation type="journal article" date="2012" name="J. Bacteriol.">
        <title>Genome sequences of type strains of seven species of the marine bacterium Pseudoalteromonas.</title>
        <authorList>
            <person name="Xie B.B."/>
            <person name="Shu Y.L."/>
            <person name="Qin Q.L."/>
            <person name="Rong J.C."/>
            <person name="Zhang X.Y."/>
            <person name="Chen X.L."/>
            <person name="Shi M."/>
            <person name="He H.L."/>
            <person name="Zhou B.C."/>
            <person name="Zhang Y.Z."/>
        </authorList>
    </citation>
    <scope>NUCLEOTIDE SEQUENCE [LARGE SCALE GENOMIC DNA]</scope>
    <source>
        <strain evidence="1">A 37-1-2</strain>
    </source>
</reference>
<evidence type="ECO:0000313" key="1">
    <source>
        <dbReference type="EMBL" id="ATC88463.1"/>
    </source>
</evidence>
<dbReference type="KEGG" id="part:PARC_b0232"/>
<protein>
    <submittedName>
        <fullName evidence="1">Uncharacterized protein</fullName>
    </submittedName>
</protein>
<reference evidence="1" key="2">
    <citation type="submission" date="2015-03" db="EMBL/GenBank/DDBJ databases">
        <authorList>
            <person name="Murphy D."/>
        </authorList>
    </citation>
    <scope>NUCLEOTIDE SEQUENCE</scope>
    <source>
        <strain evidence="1">A 37-1-2</strain>
    </source>
</reference>
<gene>
    <name evidence="1" type="ORF">PARC_b0232</name>
</gene>
<dbReference type="EMBL" id="CP011026">
    <property type="protein sequence ID" value="ATC88463.1"/>
    <property type="molecule type" value="Genomic_DNA"/>
</dbReference>
<proteinExistence type="predicted"/>